<feature type="non-terminal residue" evidence="2">
    <location>
        <position position="1"/>
    </location>
</feature>
<feature type="transmembrane region" description="Helical" evidence="1">
    <location>
        <begin position="122"/>
        <end position="140"/>
    </location>
</feature>
<keyword evidence="1" id="KW-1133">Transmembrane helix</keyword>
<keyword evidence="1" id="KW-0812">Transmembrane</keyword>
<reference evidence="2 3" key="1">
    <citation type="submission" date="2021-06" db="EMBL/GenBank/DDBJ databases">
        <authorList>
            <person name="Palmer J.M."/>
        </authorList>
    </citation>
    <scope>NUCLEOTIDE SEQUENCE [LARGE SCALE GENOMIC DNA]</scope>
    <source>
        <strain evidence="2 3">XC_2019</strain>
        <tissue evidence="2">Muscle</tissue>
    </source>
</reference>
<evidence type="ECO:0008006" key="4">
    <source>
        <dbReference type="Google" id="ProtNLM"/>
    </source>
</evidence>
<protein>
    <recommendedName>
        <fullName evidence="4">CASP-like protein</fullName>
    </recommendedName>
</protein>
<gene>
    <name evidence="2" type="ORF">XENOCAPTIV_021634</name>
</gene>
<name>A0ABV0SBW5_9TELE</name>
<dbReference type="EMBL" id="JAHRIN010075668">
    <property type="protein sequence ID" value="MEQ2217118.1"/>
    <property type="molecule type" value="Genomic_DNA"/>
</dbReference>
<accession>A0ABV0SBW5</accession>
<comment type="caution">
    <text evidence="2">The sequence shown here is derived from an EMBL/GenBank/DDBJ whole genome shotgun (WGS) entry which is preliminary data.</text>
</comment>
<sequence>VATRAEAASGHRLQRLLWVGQARSLLVAGLAVDLPCHQTGQGLEGLHYLHHPWGMVFKIRTTTKCKINQSQRALDSVLCDDWLKPRSVFCRGVYGSANGQLAMTLQESRSGLALSAFSRCTAAALVTVFVLVCVLTLIVASPDSRYSKAGLYAIFATQSNDFALGYPIGKTHLARTFEVIS</sequence>
<keyword evidence="3" id="KW-1185">Reference proteome</keyword>
<evidence type="ECO:0000313" key="2">
    <source>
        <dbReference type="EMBL" id="MEQ2217118.1"/>
    </source>
</evidence>
<organism evidence="2 3">
    <name type="scientific">Xenoophorus captivus</name>
    <dbReference type="NCBI Taxonomy" id="1517983"/>
    <lineage>
        <taxon>Eukaryota</taxon>
        <taxon>Metazoa</taxon>
        <taxon>Chordata</taxon>
        <taxon>Craniata</taxon>
        <taxon>Vertebrata</taxon>
        <taxon>Euteleostomi</taxon>
        <taxon>Actinopterygii</taxon>
        <taxon>Neopterygii</taxon>
        <taxon>Teleostei</taxon>
        <taxon>Neoteleostei</taxon>
        <taxon>Acanthomorphata</taxon>
        <taxon>Ovalentaria</taxon>
        <taxon>Atherinomorphae</taxon>
        <taxon>Cyprinodontiformes</taxon>
        <taxon>Goodeidae</taxon>
        <taxon>Xenoophorus</taxon>
    </lineage>
</organism>
<evidence type="ECO:0000313" key="3">
    <source>
        <dbReference type="Proteomes" id="UP001434883"/>
    </source>
</evidence>
<keyword evidence="1" id="KW-0472">Membrane</keyword>
<evidence type="ECO:0000256" key="1">
    <source>
        <dbReference type="SAM" id="Phobius"/>
    </source>
</evidence>
<dbReference type="Proteomes" id="UP001434883">
    <property type="component" value="Unassembled WGS sequence"/>
</dbReference>
<proteinExistence type="predicted"/>